<dbReference type="CDD" id="cd00118">
    <property type="entry name" value="LysM"/>
    <property type="match status" value="1"/>
</dbReference>
<dbReference type="Proteomes" id="UP000075502">
    <property type="component" value="Unassembled WGS sequence"/>
</dbReference>
<comment type="caution">
    <text evidence="2">The sequence shown here is derived from an EMBL/GenBank/DDBJ whole genome shotgun (WGS) entry which is preliminary data.</text>
</comment>
<protein>
    <recommendedName>
        <fullName evidence="1">Peptidoglycan binding-like domain-containing protein</fullName>
    </recommendedName>
</protein>
<dbReference type="InterPro" id="IPR018392">
    <property type="entry name" value="LysM"/>
</dbReference>
<accession>A0A150TW05</accession>
<dbReference type="Gene3D" id="3.10.350.10">
    <property type="entry name" value="LysM domain"/>
    <property type="match status" value="1"/>
</dbReference>
<feature type="domain" description="Peptidoglycan binding-like" evidence="1">
    <location>
        <begin position="166"/>
        <end position="210"/>
    </location>
</feature>
<dbReference type="SUPFAM" id="SSF47090">
    <property type="entry name" value="PGBD-like"/>
    <property type="match status" value="1"/>
</dbReference>
<dbReference type="EMBL" id="JEME01000846">
    <property type="protein sequence ID" value="KYG08869.1"/>
    <property type="molecule type" value="Genomic_DNA"/>
</dbReference>
<evidence type="ECO:0000259" key="1">
    <source>
        <dbReference type="Pfam" id="PF01471"/>
    </source>
</evidence>
<evidence type="ECO:0000313" key="2">
    <source>
        <dbReference type="EMBL" id="KYG08869.1"/>
    </source>
</evidence>
<sequence>MTRPHFHVVRSGDCIESVAAEVGCAWRDLWNYPRNQALRERRSSPSLLKPGDVVHIPEQLRPSPLRLRPGGTHRFRCELLRTTLRVRLVRRDAEGVRAIAGVPYRLVVGMTSIDGTTTADGHVEAEVPVNARYARLELSPGTSDAHLVDLDIGHLDPVDDGDGVLQRLHNLGLLRGSPTGEALTDAVATFQREHGLTSDGVLTDETVAQLREVHDG</sequence>
<dbReference type="Pfam" id="PF01471">
    <property type="entry name" value="PG_binding_1"/>
    <property type="match status" value="1"/>
</dbReference>
<dbReference type="InterPro" id="IPR036366">
    <property type="entry name" value="PGBDSf"/>
</dbReference>
<evidence type="ECO:0000313" key="3">
    <source>
        <dbReference type="Proteomes" id="UP000075502"/>
    </source>
</evidence>
<dbReference type="InterPro" id="IPR002477">
    <property type="entry name" value="Peptidoglycan-bd-like"/>
</dbReference>
<dbReference type="InterPro" id="IPR036365">
    <property type="entry name" value="PGBD-like_sf"/>
</dbReference>
<organism evidence="2 3">
    <name type="scientific">Sorangium cellulosum</name>
    <name type="common">Polyangium cellulosum</name>
    <dbReference type="NCBI Taxonomy" id="56"/>
    <lineage>
        <taxon>Bacteria</taxon>
        <taxon>Pseudomonadati</taxon>
        <taxon>Myxococcota</taxon>
        <taxon>Polyangia</taxon>
        <taxon>Polyangiales</taxon>
        <taxon>Polyangiaceae</taxon>
        <taxon>Sorangium</taxon>
    </lineage>
</organism>
<proteinExistence type="predicted"/>
<gene>
    <name evidence="2" type="ORF">BE21_21140</name>
</gene>
<dbReference type="Gene3D" id="1.10.101.10">
    <property type="entry name" value="PGBD-like superfamily/PGBD"/>
    <property type="match status" value="1"/>
</dbReference>
<dbReference type="InterPro" id="IPR036779">
    <property type="entry name" value="LysM_dom_sf"/>
</dbReference>
<reference evidence="2 3" key="1">
    <citation type="submission" date="2014-02" db="EMBL/GenBank/DDBJ databases">
        <title>The small core and large imbalanced accessory genome model reveals a collaborative survival strategy of Sorangium cellulosum strains in nature.</title>
        <authorList>
            <person name="Han K."/>
            <person name="Peng R."/>
            <person name="Blom J."/>
            <person name="Li Y.-Z."/>
        </authorList>
    </citation>
    <scope>NUCLEOTIDE SEQUENCE [LARGE SCALE GENOMIC DNA]</scope>
    <source>
        <strain evidence="2 3">So0007-03</strain>
    </source>
</reference>
<dbReference type="AlphaFoldDB" id="A0A150TW05"/>
<name>A0A150TW05_SORCE</name>